<protein>
    <submittedName>
        <fullName evidence="12">Uncharacterized protein</fullName>
    </submittedName>
</protein>
<dbReference type="PRINTS" id="PR01609">
    <property type="entry name" value="CD36FAMILY"/>
</dbReference>
<keyword evidence="7" id="KW-1015">Disulfide bond</keyword>
<dbReference type="GO" id="GO:0005886">
    <property type="term" value="C:plasma membrane"/>
    <property type="evidence" value="ECO:0007669"/>
    <property type="project" value="UniProtKB-SubCell"/>
</dbReference>
<dbReference type="Proteomes" id="UP001283361">
    <property type="component" value="Unassembled WGS sequence"/>
</dbReference>
<evidence type="ECO:0000256" key="8">
    <source>
        <dbReference type="ARBA" id="ARBA00023170"/>
    </source>
</evidence>
<gene>
    <name evidence="12" type="ORF">RRG08_005761</name>
</gene>
<comment type="subcellular location">
    <subcellularLocation>
        <location evidence="1">Cell membrane</location>
        <topology evidence="1">Multi-pass membrane protein</topology>
    </subcellularLocation>
</comment>
<keyword evidence="13" id="KW-1185">Reference proteome</keyword>
<accession>A0AAE0YCM7</accession>
<keyword evidence="3" id="KW-1003">Cell membrane</keyword>
<evidence type="ECO:0000313" key="13">
    <source>
        <dbReference type="Proteomes" id="UP001283361"/>
    </source>
</evidence>
<keyword evidence="4 11" id="KW-0812">Transmembrane</keyword>
<evidence type="ECO:0000313" key="12">
    <source>
        <dbReference type="EMBL" id="KAK3741071.1"/>
    </source>
</evidence>
<comment type="similarity">
    <text evidence="2">Belongs to the CD36 family.</text>
</comment>
<evidence type="ECO:0000256" key="6">
    <source>
        <dbReference type="ARBA" id="ARBA00023136"/>
    </source>
</evidence>
<evidence type="ECO:0000256" key="7">
    <source>
        <dbReference type="ARBA" id="ARBA00023157"/>
    </source>
</evidence>
<evidence type="ECO:0000256" key="5">
    <source>
        <dbReference type="ARBA" id="ARBA00022989"/>
    </source>
</evidence>
<evidence type="ECO:0000256" key="2">
    <source>
        <dbReference type="ARBA" id="ARBA00010532"/>
    </source>
</evidence>
<feature type="transmembrane region" description="Helical" evidence="11">
    <location>
        <begin position="454"/>
        <end position="477"/>
    </location>
</feature>
<evidence type="ECO:0000256" key="4">
    <source>
        <dbReference type="ARBA" id="ARBA00022692"/>
    </source>
</evidence>
<organism evidence="12 13">
    <name type="scientific">Elysia crispata</name>
    <name type="common">lettuce slug</name>
    <dbReference type="NCBI Taxonomy" id="231223"/>
    <lineage>
        <taxon>Eukaryota</taxon>
        <taxon>Metazoa</taxon>
        <taxon>Spiralia</taxon>
        <taxon>Lophotrochozoa</taxon>
        <taxon>Mollusca</taxon>
        <taxon>Gastropoda</taxon>
        <taxon>Heterobranchia</taxon>
        <taxon>Euthyneura</taxon>
        <taxon>Panpulmonata</taxon>
        <taxon>Sacoglossa</taxon>
        <taxon>Placobranchoidea</taxon>
        <taxon>Plakobranchidae</taxon>
        <taxon>Elysia</taxon>
    </lineage>
</organism>
<evidence type="ECO:0000256" key="9">
    <source>
        <dbReference type="ARBA" id="ARBA00023180"/>
    </source>
</evidence>
<dbReference type="PANTHER" id="PTHR11923">
    <property type="entry name" value="SCAVENGER RECEPTOR CLASS B TYPE-1 SR-B1"/>
    <property type="match status" value="1"/>
</dbReference>
<dbReference type="GO" id="GO:0005044">
    <property type="term" value="F:scavenger receptor activity"/>
    <property type="evidence" value="ECO:0007669"/>
    <property type="project" value="TreeGrafter"/>
</dbReference>
<dbReference type="AlphaFoldDB" id="A0AAE0YCM7"/>
<evidence type="ECO:0000256" key="1">
    <source>
        <dbReference type="ARBA" id="ARBA00004651"/>
    </source>
</evidence>
<keyword evidence="6 11" id="KW-0472">Membrane</keyword>
<dbReference type="PRINTS" id="PR01610">
    <property type="entry name" value="CD36ANTIGEN"/>
</dbReference>
<dbReference type="Pfam" id="PF01130">
    <property type="entry name" value="CD36"/>
    <property type="match status" value="1"/>
</dbReference>
<feature type="region of interest" description="Disordered" evidence="10">
    <location>
        <begin position="480"/>
        <end position="519"/>
    </location>
</feature>
<name>A0AAE0YCM7_9GAST</name>
<keyword evidence="5 11" id="KW-1133">Transmembrane helix</keyword>
<evidence type="ECO:0000256" key="10">
    <source>
        <dbReference type="SAM" id="MobiDB-lite"/>
    </source>
</evidence>
<dbReference type="InterPro" id="IPR002159">
    <property type="entry name" value="CD36_fam"/>
</dbReference>
<reference evidence="12" key="1">
    <citation type="journal article" date="2023" name="G3 (Bethesda)">
        <title>A reference genome for the long-term kleptoplast-retaining sea slug Elysia crispata morphotype clarki.</title>
        <authorList>
            <person name="Eastman K.E."/>
            <person name="Pendleton A.L."/>
            <person name="Shaikh M.A."/>
            <person name="Suttiyut T."/>
            <person name="Ogas R."/>
            <person name="Tomko P."/>
            <person name="Gavelis G."/>
            <person name="Widhalm J.R."/>
            <person name="Wisecaver J.H."/>
        </authorList>
    </citation>
    <scope>NUCLEOTIDE SEQUENCE</scope>
    <source>
        <strain evidence="12">ECLA1</strain>
    </source>
</reference>
<keyword evidence="9" id="KW-0325">Glycoprotein</keyword>
<dbReference type="InterPro" id="IPR005428">
    <property type="entry name" value="CD36/SCARB1/SNMP1"/>
</dbReference>
<dbReference type="EMBL" id="JAWDGP010006450">
    <property type="protein sequence ID" value="KAK3741071.1"/>
    <property type="molecule type" value="Genomic_DNA"/>
</dbReference>
<comment type="caution">
    <text evidence="12">The sequence shown here is derived from an EMBL/GenBank/DDBJ whole genome shotgun (WGS) entry which is preliminary data.</text>
</comment>
<feature type="transmembrane region" description="Helical" evidence="11">
    <location>
        <begin position="12"/>
        <end position="32"/>
    </location>
</feature>
<evidence type="ECO:0000256" key="3">
    <source>
        <dbReference type="ARBA" id="ARBA00022475"/>
    </source>
</evidence>
<evidence type="ECO:0000256" key="11">
    <source>
        <dbReference type="SAM" id="Phobius"/>
    </source>
</evidence>
<sequence length="519" mass="58336">MAFAVTKRTKVMIGLGAVGLVCVIIGCVFVGVTDNIIHSEISSRMPLNQKGETYDQWKRSKAPIYFQVWAFDLLNPDAVLKGEKPEVKQKGPYTYRNERSKHHIKFSDDGTVYYKQETNYIFERDLSVGLDSDTVTVTNLAMASVMSLLRFENDFTKAVVEQIFKSFKQTLFIKVSVHDLVWGYEDELLKALAPLAKQRNITLPANNTIGLFTGHNDTESDEFVIYSGQKGLDNFAEIISWNGQKELSLWTSDYANTLNGSLGTLFPPFVEKEERHYFFSTDLLRTLSLEFQKEVSEHGVPLYKFVTPPDDFANVTINPSNAGFCTPAEHCLPSGLLNISNSHYGAPVVASNPHFLFCDEDIRKSVKGLSADRNAHQTHVNLEPLTGVNMDFAIRVQINVHLEKIKGFKETEHLSSIFMPTAWLSENAQMTKQQAKDFKSQVLDLITALHVIKYGFLALGCLQLVIAAFIPITCKLLSKGSSRKGKGDIQTYKPRKRRTRKESSDSEVDPLVASYMDSD</sequence>
<dbReference type="PROSITE" id="PS51257">
    <property type="entry name" value="PROKAR_LIPOPROTEIN"/>
    <property type="match status" value="1"/>
</dbReference>
<dbReference type="GO" id="GO:0005737">
    <property type="term" value="C:cytoplasm"/>
    <property type="evidence" value="ECO:0007669"/>
    <property type="project" value="TreeGrafter"/>
</dbReference>
<keyword evidence="8" id="KW-0675">Receptor</keyword>
<proteinExistence type="inferred from homology"/>
<dbReference type="PANTHER" id="PTHR11923:SF51">
    <property type="entry name" value="LYSOSOME MEMBRANE PROTEIN 2"/>
    <property type="match status" value="1"/>
</dbReference>